<dbReference type="EMBL" id="CM056816">
    <property type="protein sequence ID" value="KAJ8634144.1"/>
    <property type="molecule type" value="Genomic_DNA"/>
</dbReference>
<accession>A0ACC2LL41</accession>
<evidence type="ECO:0000313" key="1">
    <source>
        <dbReference type="EMBL" id="KAJ8634144.1"/>
    </source>
</evidence>
<gene>
    <name evidence="1" type="ORF">MRB53_027480</name>
</gene>
<organism evidence="1 2">
    <name type="scientific">Persea americana</name>
    <name type="common">Avocado</name>
    <dbReference type="NCBI Taxonomy" id="3435"/>
    <lineage>
        <taxon>Eukaryota</taxon>
        <taxon>Viridiplantae</taxon>
        <taxon>Streptophyta</taxon>
        <taxon>Embryophyta</taxon>
        <taxon>Tracheophyta</taxon>
        <taxon>Spermatophyta</taxon>
        <taxon>Magnoliopsida</taxon>
        <taxon>Magnoliidae</taxon>
        <taxon>Laurales</taxon>
        <taxon>Lauraceae</taxon>
        <taxon>Persea</taxon>
    </lineage>
</organism>
<protein>
    <submittedName>
        <fullName evidence="1">Uncharacterized protein</fullName>
    </submittedName>
</protein>
<comment type="caution">
    <text evidence="1">The sequence shown here is derived from an EMBL/GenBank/DDBJ whole genome shotgun (WGS) entry which is preliminary data.</text>
</comment>
<reference evidence="1 2" key="1">
    <citation type="journal article" date="2022" name="Hortic Res">
        <title>A haplotype resolved chromosomal level avocado genome allows analysis of novel avocado genes.</title>
        <authorList>
            <person name="Nath O."/>
            <person name="Fletcher S.J."/>
            <person name="Hayward A."/>
            <person name="Shaw L.M."/>
            <person name="Masouleh A.K."/>
            <person name="Furtado A."/>
            <person name="Henry R.J."/>
            <person name="Mitter N."/>
        </authorList>
    </citation>
    <scope>NUCLEOTIDE SEQUENCE [LARGE SCALE GENOMIC DNA]</scope>
    <source>
        <strain evidence="2">cv. Hass</strain>
    </source>
</reference>
<keyword evidence="2" id="KW-1185">Reference proteome</keyword>
<dbReference type="Proteomes" id="UP001234297">
    <property type="component" value="Chromosome 8"/>
</dbReference>
<sequence length="88" mass="10133">MDMRGYPSKCAGNRNSSVVNEAPELEMRFREARNGVIMRLHRLIPLGNDELLLYVFGDVNDDRPGRPEVARKKASWTIRGMLFPSRTR</sequence>
<proteinExistence type="predicted"/>
<name>A0ACC2LL41_PERAE</name>
<evidence type="ECO:0000313" key="2">
    <source>
        <dbReference type="Proteomes" id="UP001234297"/>
    </source>
</evidence>